<proteinExistence type="predicted"/>
<evidence type="ECO:0000313" key="2">
    <source>
        <dbReference type="Proteomes" id="UP001499986"/>
    </source>
</evidence>
<accession>A0ABN3JE19</accession>
<comment type="caution">
    <text evidence="1">The sequence shown here is derived from an EMBL/GenBank/DDBJ whole genome shotgun (WGS) entry which is preliminary data.</text>
</comment>
<protein>
    <submittedName>
        <fullName evidence="1">Uncharacterized protein</fullName>
    </submittedName>
</protein>
<dbReference type="Proteomes" id="UP001499986">
    <property type="component" value="Unassembled WGS sequence"/>
</dbReference>
<evidence type="ECO:0000313" key="1">
    <source>
        <dbReference type="EMBL" id="GAA2427910.1"/>
    </source>
</evidence>
<sequence>MVLAGEEVWKPGEPANHVTVCWNVSDKLSDAAEAQGSDGRADHVCGAADALEQWLADALSLVMRRKYLAAHDNG</sequence>
<reference evidence="1 2" key="1">
    <citation type="journal article" date="2019" name="Int. J. Syst. Evol. Microbiol.">
        <title>The Global Catalogue of Microorganisms (GCM) 10K type strain sequencing project: providing services to taxonomists for standard genome sequencing and annotation.</title>
        <authorList>
            <consortium name="The Broad Institute Genomics Platform"/>
            <consortium name="The Broad Institute Genome Sequencing Center for Infectious Disease"/>
            <person name="Wu L."/>
            <person name="Ma J."/>
        </authorList>
    </citation>
    <scope>NUCLEOTIDE SEQUENCE [LARGE SCALE GENOMIC DNA]</scope>
    <source>
        <strain evidence="1 2">JCM 4358</strain>
    </source>
</reference>
<keyword evidence="2" id="KW-1185">Reference proteome</keyword>
<dbReference type="RefSeq" id="WP_346139657.1">
    <property type="nucleotide sequence ID" value="NZ_BAAASE010000019.1"/>
</dbReference>
<organism evidence="1 2">
    <name type="scientific">Streptomyces coeruleofuscus</name>
    <dbReference type="NCBI Taxonomy" id="66879"/>
    <lineage>
        <taxon>Bacteria</taxon>
        <taxon>Bacillati</taxon>
        <taxon>Actinomycetota</taxon>
        <taxon>Actinomycetes</taxon>
        <taxon>Kitasatosporales</taxon>
        <taxon>Streptomycetaceae</taxon>
        <taxon>Streptomyces</taxon>
    </lineage>
</organism>
<gene>
    <name evidence="1" type="ORF">GCM10010255_83250</name>
</gene>
<dbReference type="EMBL" id="BAAASE010000019">
    <property type="protein sequence ID" value="GAA2427910.1"/>
    <property type="molecule type" value="Genomic_DNA"/>
</dbReference>
<name>A0ABN3JE19_9ACTN</name>